<evidence type="ECO:0000313" key="3">
    <source>
        <dbReference type="Proteomes" id="UP001239213"/>
    </source>
</evidence>
<feature type="region of interest" description="Disordered" evidence="1">
    <location>
        <begin position="384"/>
        <end position="404"/>
    </location>
</feature>
<accession>A0AAI9VCT3</accession>
<dbReference type="AlphaFoldDB" id="A0AAI9VCT3"/>
<evidence type="ECO:0000313" key="2">
    <source>
        <dbReference type="EMBL" id="KAK1482692.1"/>
    </source>
</evidence>
<reference evidence="2" key="1">
    <citation type="submission" date="2016-11" db="EMBL/GenBank/DDBJ databases">
        <title>The genome sequence of Colletotrichum cuscutae.</title>
        <authorList>
            <person name="Baroncelli R."/>
        </authorList>
    </citation>
    <scope>NUCLEOTIDE SEQUENCE</scope>
    <source>
        <strain evidence="2">IMI 304802</strain>
    </source>
</reference>
<organism evidence="2 3">
    <name type="scientific">Colletotrichum cuscutae</name>
    <dbReference type="NCBI Taxonomy" id="1209917"/>
    <lineage>
        <taxon>Eukaryota</taxon>
        <taxon>Fungi</taxon>
        <taxon>Dikarya</taxon>
        <taxon>Ascomycota</taxon>
        <taxon>Pezizomycotina</taxon>
        <taxon>Sordariomycetes</taxon>
        <taxon>Hypocreomycetidae</taxon>
        <taxon>Glomerellales</taxon>
        <taxon>Glomerellaceae</taxon>
        <taxon>Colletotrichum</taxon>
        <taxon>Colletotrichum acutatum species complex</taxon>
    </lineage>
</organism>
<protein>
    <submittedName>
        <fullName evidence="2">Uncharacterized protein</fullName>
    </submittedName>
</protein>
<dbReference type="EMBL" id="MPDP01000090">
    <property type="protein sequence ID" value="KAK1482692.1"/>
    <property type="molecule type" value="Genomic_DNA"/>
</dbReference>
<sequence length="404" mass="44592">MLSYDAIWTMTGALSPNSGSDDVPTDNIGQWPRPSRRIQTQSSGGSLKANASRPTGHGETIGWRATTKEHICNLIDKELRRQESRNADLASTAFSSLHDHHAVIKRTNWRSVLLISQRFPSLSEVGISAEEPANLQIYATKKLVTACGLAVAKGTRLFAELSSRDKRHWAPSCSSLQIPIATNANSPRFVAVKSAGFAGNSLVGNVAPLNEETETRPRWLAVVEDDIVGIQYARRRRPLPPAHQIYVIVFTVCRQPREPLIELAGQMFRYWRGPEGEGKSGVYCELLSNADLASIFNQIHQGNRLLSPTGPSRENFTRPSWHLSEPVTVLGPEVLVEGLYVQEEELLLEELAEPQPHVPLLDQLRSAAKSFDILNAVGRDLNRNQNRPVPVSVQTTAGTRPAEP</sequence>
<comment type="caution">
    <text evidence="2">The sequence shown here is derived from an EMBL/GenBank/DDBJ whole genome shotgun (WGS) entry which is preliminary data.</text>
</comment>
<keyword evidence="3" id="KW-1185">Reference proteome</keyword>
<evidence type="ECO:0000256" key="1">
    <source>
        <dbReference type="SAM" id="MobiDB-lite"/>
    </source>
</evidence>
<gene>
    <name evidence="2" type="ORF">CCUS01_04306</name>
</gene>
<proteinExistence type="predicted"/>
<name>A0AAI9VCT3_9PEZI</name>
<dbReference type="Proteomes" id="UP001239213">
    <property type="component" value="Unassembled WGS sequence"/>
</dbReference>
<feature type="compositionally biased region" description="Polar residues" evidence="1">
    <location>
        <begin position="384"/>
        <end position="398"/>
    </location>
</feature>
<feature type="region of interest" description="Disordered" evidence="1">
    <location>
        <begin position="15"/>
        <end position="62"/>
    </location>
</feature>